<gene>
    <name evidence="1" type="ORF">WJX72_007228</name>
</gene>
<reference evidence="1 2" key="1">
    <citation type="journal article" date="2024" name="Nat. Commun.">
        <title>Phylogenomics reveals the evolutionary origins of lichenization in chlorophyte algae.</title>
        <authorList>
            <person name="Puginier C."/>
            <person name="Libourel C."/>
            <person name="Otte J."/>
            <person name="Skaloud P."/>
            <person name="Haon M."/>
            <person name="Grisel S."/>
            <person name="Petersen M."/>
            <person name="Berrin J.G."/>
            <person name="Delaux P.M."/>
            <person name="Dal Grande F."/>
            <person name="Keller J."/>
        </authorList>
    </citation>
    <scope>NUCLEOTIDE SEQUENCE [LARGE SCALE GENOMIC DNA]</scope>
    <source>
        <strain evidence="1 2">SAG 2043</strain>
    </source>
</reference>
<proteinExistence type="predicted"/>
<accession>A0AAW1PQC9</accession>
<sequence>MSKFAPTCLLLRYPELDKFGRRYMLVDCCWCSQIYAAYSACRRRGLHFARSGGRRLLVNNWEKYPYRKTAATLSALRQLPFQTWRCCWRHPAQAPPLCRQKQPVHRHNLGTKVD</sequence>
<evidence type="ECO:0000313" key="2">
    <source>
        <dbReference type="Proteomes" id="UP001489004"/>
    </source>
</evidence>
<dbReference type="AlphaFoldDB" id="A0AAW1PQC9"/>
<organism evidence="1 2">
    <name type="scientific">[Myrmecia] bisecta</name>
    <dbReference type="NCBI Taxonomy" id="41462"/>
    <lineage>
        <taxon>Eukaryota</taxon>
        <taxon>Viridiplantae</taxon>
        <taxon>Chlorophyta</taxon>
        <taxon>core chlorophytes</taxon>
        <taxon>Trebouxiophyceae</taxon>
        <taxon>Trebouxiales</taxon>
        <taxon>Trebouxiaceae</taxon>
        <taxon>Myrmecia</taxon>
    </lineage>
</organism>
<comment type="caution">
    <text evidence="1">The sequence shown here is derived from an EMBL/GenBank/DDBJ whole genome shotgun (WGS) entry which is preliminary data.</text>
</comment>
<dbReference type="Proteomes" id="UP001489004">
    <property type="component" value="Unassembled WGS sequence"/>
</dbReference>
<keyword evidence="2" id="KW-1185">Reference proteome</keyword>
<protein>
    <submittedName>
        <fullName evidence="1">Uncharacterized protein</fullName>
    </submittedName>
</protein>
<name>A0AAW1PQC9_9CHLO</name>
<evidence type="ECO:0000313" key="1">
    <source>
        <dbReference type="EMBL" id="KAK9811626.1"/>
    </source>
</evidence>
<dbReference type="EMBL" id="JALJOR010000009">
    <property type="protein sequence ID" value="KAK9811626.1"/>
    <property type="molecule type" value="Genomic_DNA"/>
</dbReference>